<evidence type="ECO:0000313" key="2">
    <source>
        <dbReference type="Proteomes" id="UP000002497"/>
    </source>
</evidence>
<sequence>MRPQGWFDPQVRSACLPSVLQREVARYRFREVPINALTPRAAPAPLNSSVSFESRLSPYPCDMIRSNSLSQMRDAVDIVDGEKMAGFGYVHRWLPRKRKKGERIARRQDIEGWTRQQLPLFPPPCRHQTFLRHPFEHGVLHDLFHVAYDTYFMGLKK</sequence>
<keyword evidence="2" id="KW-1185">Reference proteome</keyword>
<dbReference type="VEuPathDB" id="FungiDB:CPSG_09049"/>
<dbReference type="Proteomes" id="UP000002497">
    <property type="component" value="Unassembled WGS sequence"/>
</dbReference>
<evidence type="ECO:0000313" key="1">
    <source>
        <dbReference type="EMBL" id="EFW14461.1"/>
    </source>
</evidence>
<accession>E9DGV0</accession>
<proteinExistence type="predicted"/>
<reference evidence="2" key="1">
    <citation type="journal article" date="2010" name="Genome Res.">
        <title>Population genomic sequencing of Coccidioides fungi reveals recent hybridization and transposon control.</title>
        <authorList>
            <person name="Neafsey D.E."/>
            <person name="Barker B.M."/>
            <person name="Sharpton T.J."/>
            <person name="Stajich J.E."/>
            <person name="Park D.J."/>
            <person name="Whiston E."/>
            <person name="Hung C.-Y."/>
            <person name="McMahan C."/>
            <person name="White J."/>
            <person name="Sykes S."/>
            <person name="Heiman D."/>
            <person name="Young S."/>
            <person name="Zeng Q."/>
            <person name="Abouelleil A."/>
            <person name="Aftuck L."/>
            <person name="Bessette D."/>
            <person name="Brown A."/>
            <person name="FitzGerald M."/>
            <person name="Lui A."/>
            <person name="Macdonald J.P."/>
            <person name="Priest M."/>
            <person name="Orbach M.J."/>
            <person name="Galgiani J.N."/>
            <person name="Kirkland T.N."/>
            <person name="Cole G.T."/>
            <person name="Birren B.W."/>
            <person name="Henn M.R."/>
            <person name="Taylor J.W."/>
            <person name="Rounsley S.D."/>
        </authorList>
    </citation>
    <scope>NUCLEOTIDE SEQUENCE [LARGE SCALE GENOMIC DNA]</scope>
    <source>
        <strain evidence="2">RMSCC 757 / Silveira</strain>
    </source>
</reference>
<dbReference type="AlphaFoldDB" id="E9DGV0"/>
<name>E9DGV0_COCPS</name>
<organism evidence="2">
    <name type="scientific">Coccidioides posadasii (strain RMSCC 757 / Silveira)</name>
    <name type="common">Valley fever fungus</name>
    <dbReference type="NCBI Taxonomy" id="443226"/>
    <lineage>
        <taxon>Eukaryota</taxon>
        <taxon>Fungi</taxon>
        <taxon>Dikarya</taxon>
        <taxon>Ascomycota</taxon>
        <taxon>Pezizomycotina</taxon>
        <taxon>Eurotiomycetes</taxon>
        <taxon>Eurotiomycetidae</taxon>
        <taxon>Onygenales</taxon>
        <taxon>Onygenaceae</taxon>
        <taxon>Coccidioides</taxon>
    </lineage>
</organism>
<reference evidence="2" key="2">
    <citation type="submission" date="2010-03" db="EMBL/GenBank/DDBJ databases">
        <title>The genome sequence of Coccidioides posadasii strain Silveira.</title>
        <authorList>
            <consortium name="The Broad Institute Genome Sequencing Center for Infectious Disease"/>
            <person name="Neafsey D."/>
            <person name="Orbach M."/>
            <person name="Henn M.R."/>
            <person name="Cole G.T."/>
            <person name="Galgiani J."/>
            <person name="Gardner M.J."/>
            <person name="Kirkland T.N."/>
            <person name="Taylor J.W."/>
            <person name="Young S.K."/>
            <person name="Zeng Q."/>
            <person name="Koehrsen M."/>
            <person name="Alvarado L."/>
            <person name="Berlin A."/>
            <person name="Borenstein D."/>
            <person name="Chapman S.B."/>
            <person name="Chen Z."/>
            <person name="Engels R."/>
            <person name="Freedman E."/>
            <person name="Gellesch M."/>
            <person name="Goldberg J."/>
            <person name="Griggs A."/>
            <person name="Gujja S."/>
            <person name="Heilman E."/>
            <person name="Heiman D."/>
            <person name="Howarth C."/>
            <person name="Jen D."/>
            <person name="Larson L."/>
            <person name="Mehta T."/>
            <person name="Neiman D."/>
            <person name="Park D."/>
            <person name="Pearson M."/>
            <person name="Richards J."/>
            <person name="Roberts A."/>
            <person name="Saif S."/>
            <person name="Shea T."/>
            <person name="Shenoy N."/>
            <person name="Sisk P."/>
            <person name="Stolte C."/>
            <person name="Sykes S."/>
            <person name="Walk T."/>
            <person name="White J."/>
            <person name="Yandava C."/>
            <person name="Haas B."/>
            <person name="Nusbaum C."/>
            <person name="Birren B."/>
        </authorList>
    </citation>
    <scope>NUCLEOTIDE SEQUENCE [LARGE SCALE GENOMIC DNA]</scope>
    <source>
        <strain evidence="2">RMSCC 757 / Silveira</strain>
    </source>
</reference>
<dbReference type="HOGENOM" id="CLU_1677721_0_0_1"/>
<gene>
    <name evidence="1" type="ORF">CPSG_09049</name>
</gene>
<protein>
    <submittedName>
        <fullName evidence="1">Uncharacterized protein</fullName>
    </submittedName>
</protein>
<dbReference type="EMBL" id="GL636506">
    <property type="protein sequence ID" value="EFW14461.1"/>
    <property type="molecule type" value="Genomic_DNA"/>
</dbReference>